<dbReference type="GO" id="GO:0006351">
    <property type="term" value="P:DNA-templated transcription"/>
    <property type="evidence" value="ECO:0007669"/>
    <property type="project" value="InterPro"/>
</dbReference>
<dbReference type="PANTHER" id="PTHR47655">
    <property type="entry name" value="QUINIC ACID UTILIZATION ACTIVATOR"/>
    <property type="match status" value="1"/>
</dbReference>
<reference evidence="9" key="1">
    <citation type="journal article" date="2014" name="Genome Announc.">
        <title>Draft genome sequence of the formaldehyde-resistant fungus Byssochlamys spectabilis No. 5 (anamorph Paecilomyces variotii No. 5) (NBRC109023).</title>
        <authorList>
            <person name="Oka T."/>
            <person name="Ekino K."/>
            <person name="Fukuda K."/>
            <person name="Nomura Y."/>
        </authorList>
    </citation>
    <scope>NUCLEOTIDE SEQUENCE [LARGE SCALE GENOMIC DNA]</scope>
    <source>
        <strain evidence="9">No. 5 / NBRC 109023</strain>
    </source>
</reference>
<dbReference type="InterPro" id="IPR052783">
    <property type="entry name" value="Metabolic/Drug-Res_Regulator"/>
</dbReference>
<dbReference type="Gene3D" id="4.10.240.10">
    <property type="entry name" value="Zn(2)-C6 fungal-type DNA-binding domain"/>
    <property type="match status" value="1"/>
</dbReference>
<proteinExistence type="predicted"/>
<dbReference type="GO" id="GO:0000981">
    <property type="term" value="F:DNA-binding transcription factor activity, RNA polymerase II-specific"/>
    <property type="evidence" value="ECO:0007669"/>
    <property type="project" value="InterPro"/>
</dbReference>
<dbReference type="Pfam" id="PF04082">
    <property type="entry name" value="Fungal_trans"/>
    <property type="match status" value="1"/>
</dbReference>
<evidence type="ECO:0000259" key="7">
    <source>
        <dbReference type="PROSITE" id="PS50048"/>
    </source>
</evidence>
<dbReference type="GO" id="GO:0003677">
    <property type="term" value="F:DNA binding"/>
    <property type="evidence" value="ECO:0007669"/>
    <property type="project" value="UniProtKB-KW"/>
</dbReference>
<dbReference type="InterPro" id="IPR001138">
    <property type="entry name" value="Zn2Cys6_DnaBD"/>
</dbReference>
<dbReference type="SMART" id="SM00066">
    <property type="entry name" value="GAL4"/>
    <property type="match status" value="1"/>
</dbReference>
<dbReference type="OrthoDB" id="2534600at2759"/>
<dbReference type="GO" id="GO:0008270">
    <property type="term" value="F:zinc ion binding"/>
    <property type="evidence" value="ECO:0007669"/>
    <property type="project" value="InterPro"/>
</dbReference>
<evidence type="ECO:0000313" key="9">
    <source>
        <dbReference type="Proteomes" id="UP000018001"/>
    </source>
</evidence>
<feature type="region of interest" description="Disordered" evidence="6">
    <location>
        <begin position="683"/>
        <end position="708"/>
    </location>
</feature>
<dbReference type="InterPro" id="IPR036864">
    <property type="entry name" value="Zn2-C6_fun-type_DNA-bd_sf"/>
</dbReference>
<dbReference type="eggNOG" id="ENOG502S3FG">
    <property type="taxonomic scope" value="Eukaryota"/>
</dbReference>
<keyword evidence="3" id="KW-0238">DNA-binding</keyword>
<keyword evidence="2" id="KW-0805">Transcription regulation</keyword>
<evidence type="ECO:0000256" key="5">
    <source>
        <dbReference type="ARBA" id="ARBA00023242"/>
    </source>
</evidence>
<dbReference type="Pfam" id="PF00172">
    <property type="entry name" value="Zn_clus"/>
    <property type="match status" value="1"/>
</dbReference>
<evidence type="ECO:0000256" key="1">
    <source>
        <dbReference type="ARBA" id="ARBA00022723"/>
    </source>
</evidence>
<feature type="domain" description="Zn(2)-C6 fungal-type" evidence="7">
    <location>
        <begin position="27"/>
        <end position="57"/>
    </location>
</feature>
<name>V5FSP5_BYSSN</name>
<feature type="region of interest" description="Disordered" evidence="6">
    <location>
        <begin position="167"/>
        <end position="188"/>
    </location>
</feature>
<evidence type="ECO:0000256" key="6">
    <source>
        <dbReference type="SAM" id="MobiDB-lite"/>
    </source>
</evidence>
<evidence type="ECO:0000256" key="2">
    <source>
        <dbReference type="ARBA" id="ARBA00023015"/>
    </source>
</evidence>
<keyword evidence="4" id="KW-0804">Transcription</keyword>
<accession>V5FSP5</accession>
<dbReference type="HOGENOM" id="CLU_375512_0_0_1"/>
<sequence>MSVRSDDHTSGEDGPARKRSRLRVTRACEACRRRKERCDGGQPYCQRCIKVGRTCSYNQGRKRGLRTGYVRGVEILLGLLIHSFDGAEDLIISILQKEPQLLESSIIDRTTFAISPASLLESWRKSTALENLQRYLTASRADEDEDSYIDGLDVKLTANFNHLPRRRLNVEGPIPDTQPSPTTPEAQTQSPYADFTVRANTQAAAPAITAPDCDTLTSPPLPPNWSHLMDIYMTNTHSWLPILEKYTLFRSASHLDNSLNLHSNQNQTPGEVSSVWAALAHGSYLSEVIGSGHHSSACCSAGDNSFSHIFMVAKKLAMQGSELYEHGHVHACLVLALLDIARGSWNDAWLLVGRAIYVAAMLDIIPFENIQTSVDRNEIGKRLFIGCFILDTLISASLGYRPYLDRADLRRLRGPSSEGLEEWEIWRPVFEVSGQPNFSATTSRALSTFIDLGYLAGILNRLYQIPHQSSNFPQLNELLEDFLQRQKNLLTLNKGPSHLQSHIDSGPYHQVHLRLAAASVYVLLCARIRSISPEAEPPSERVPSSLVEMVRLLESTPKLSPTFGAARMPPTVGIFFHLLERSRLSSSIFPLSSAWKDAEQQMNITHRALGQNDPTASTFVAGMDDVPPILRDSSGRNAMHAGPPSTGQRLTHEPILGLATGSAQEQTLNVTDQVHDTSRSQILNSQSTDHQITSVCDPGSATRRTTNLGTPEMHSLARDEGPGDSRLFNQLSLLHTADL</sequence>
<evidence type="ECO:0000256" key="4">
    <source>
        <dbReference type="ARBA" id="ARBA00023163"/>
    </source>
</evidence>
<dbReference type="GO" id="GO:0045944">
    <property type="term" value="P:positive regulation of transcription by RNA polymerase II"/>
    <property type="evidence" value="ECO:0007669"/>
    <property type="project" value="TreeGrafter"/>
</dbReference>
<dbReference type="SUPFAM" id="SSF57701">
    <property type="entry name" value="Zn2/Cys6 DNA-binding domain"/>
    <property type="match status" value="1"/>
</dbReference>
<dbReference type="PANTHER" id="PTHR47655:SF2">
    <property type="entry name" value="QUINIC ACID UTILIZATION ACTIVATOR"/>
    <property type="match status" value="1"/>
</dbReference>
<dbReference type="PROSITE" id="PS00463">
    <property type="entry name" value="ZN2_CY6_FUNGAL_1"/>
    <property type="match status" value="1"/>
</dbReference>
<organism evidence="8 9">
    <name type="scientific">Byssochlamys spectabilis (strain No. 5 / NBRC 109023)</name>
    <name type="common">Paecilomyces variotii</name>
    <dbReference type="NCBI Taxonomy" id="1356009"/>
    <lineage>
        <taxon>Eukaryota</taxon>
        <taxon>Fungi</taxon>
        <taxon>Dikarya</taxon>
        <taxon>Ascomycota</taxon>
        <taxon>Pezizomycotina</taxon>
        <taxon>Eurotiomycetes</taxon>
        <taxon>Eurotiomycetidae</taxon>
        <taxon>Eurotiales</taxon>
        <taxon>Thermoascaceae</taxon>
        <taxon>Paecilomyces</taxon>
    </lineage>
</organism>
<feature type="compositionally biased region" description="Polar residues" evidence="6">
    <location>
        <begin position="683"/>
        <end position="694"/>
    </location>
</feature>
<dbReference type="InParanoid" id="V5FSP5"/>
<dbReference type="EMBL" id="BAUL01000035">
    <property type="protein sequence ID" value="GAD92706.1"/>
    <property type="molecule type" value="Genomic_DNA"/>
</dbReference>
<dbReference type="AlphaFoldDB" id="V5FSP5"/>
<protein>
    <recommendedName>
        <fullName evidence="7">Zn(2)-C6 fungal-type domain-containing protein</fullName>
    </recommendedName>
</protein>
<keyword evidence="1" id="KW-0479">Metal-binding</keyword>
<keyword evidence="9" id="KW-1185">Reference proteome</keyword>
<dbReference type="Proteomes" id="UP000018001">
    <property type="component" value="Unassembled WGS sequence"/>
</dbReference>
<dbReference type="InterPro" id="IPR007219">
    <property type="entry name" value="XnlR_reg_dom"/>
</dbReference>
<keyword evidence="5" id="KW-0539">Nucleus</keyword>
<dbReference type="CDD" id="cd00067">
    <property type="entry name" value="GAL4"/>
    <property type="match status" value="1"/>
</dbReference>
<dbReference type="CDD" id="cd12148">
    <property type="entry name" value="fungal_TF_MHR"/>
    <property type="match status" value="1"/>
</dbReference>
<comment type="caution">
    <text evidence="8">The sequence shown here is derived from an EMBL/GenBank/DDBJ whole genome shotgun (WGS) entry which is preliminary data.</text>
</comment>
<evidence type="ECO:0000256" key="3">
    <source>
        <dbReference type="ARBA" id="ARBA00023125"/>
    </source>
</evidence>
<gene>
    <name evidence="8" type="ORF">PVAR5_1299</name>
</gene>
<evidence type="ECO:0000313" key="8">
    <source>
        <dbReference type="EMBL" id="GAD92706.1"/>
    </source>
</evidence>
<dbReference type="PROSITE" id="PS50048">
    <property type="entry name" value="ZN2_CY6_FUNGAL_2"/>
    <property type="match status" value="1"/>
</dbReference>